<proteinExistence type="predicted"/>
<protein>
    <submittedName>
        <fullName evidence="1">Uncharacterized protein</fullName>
    </submittedName>
</protein>
<dbReference type="EMBL" id="JBHTMB010000224">
    <property type="protein sequence ID" value="MFD1236464.1"/>
    <property type="molecule type" value="Genomic_DNA"/>
</dbReference>
<accession>A0ABW3VQP2</accession>
<keyword evidence="2" id="KW-1185">Reference proteome</keyword>
<gene>
    <name evidence="1" type="ORF">ACFQ34_24530</name>
</gene>
<evidence type="ECO:0000313" key="1">
    <source>
        <dbReference type="EMBL" id="MFD1236464.1"/>
    </source>
</evidence>
<evidence type="ECO:0000313" key="2">
    <source>
        <dbReference type="Proteomes" id="UP001597182"/>
    </source>
</evidence>
<name>A0ABW3VQP2_9PSEU</name>
<organism evidence="1 2">
    <name type="scientific">Pseudonocardia benzenivorans</name>
    <dbReference type="NCBI Taxonomy" id="228005"/>
    <lineage>
        <taxon>Bacteria</taxon>
        <taxon>Bacillati</taxon>
        <taxon>Actinomycetota</taxon>
        <taxon>Actinomycetes</taxon>
        <taxon>Pseudonocardiales</taxon>
        <taxon>Pseudonocardiaceae</taxon>
        <taxon>Pseudonocardia</taxon>
    </lineage>
</organism>
<dbReference type="RefSeq" id="WP_346091715.1">
    <property type="nucleotide sequence ID" value="NZ_BAABKS010000033.1"/>
</dbReference>
<comment type="caution">
    <text evidence="1">The sequence shown here is derived from an EMBL/GenBank/DDBJ whole genome shotgun (WGS) entry which is preliminary data.</text>
</comment>
<dbReference type="Proteomes" id="UP001597182">
    <property type="component" value="Unassembled WGS sequence"/>
</dbReference>
<reference evidence="2" key="1">
    <citation type="journal article" date="2019" name="Int. J. Syst. Evol. Microbiol.">
        <title>The Global Catalogue of Microorganisms (GCM) 10K type strain sequencing project: providing services to taxonomists for standard genome sequencing and annotation.</title>
        <authorList>
            <consortium name="The Broad Institute Genomics Platform"/>
            <consortium name="The Broad Institute Genome Sequencing Center for Infectious Disease"/>
            <person name="Wu L."/>
            <person name="Ma J."/>
        </authorList>
    </citation>
    <scope>NUCLEOTIDE SEQUENCE [LARGE SCALE GENOMIC DNA]</scope>
    <source>
        <strain evidence="2">CCUG 49018</strain>
    </source>
</reference>
<sequence>MIVVVDLGELRWRRDVGVGEWIGERLGGPFGYVGSVVPRGYAAYARVLHPVPAPGPSFDGAPLRWADVCRATGRRLHALAQWSAIAVPPGVPITYDARWRDVAPDVGNLGRAALDTLLGLLGAPGTPCFFALWEGFGWIHGSPAVVVVGSDEEVPPELPREVLDGPRLRLPHRDHIVFSGPLRDAVRIGHTYSWGEFATQSPTLFWAADRSWCVASEIDFDSTLVGGSAELVAAVLGCPDLEALPVGPDDSLRLDGDAVNL</sequence>